<comment type="caution">
    <text evidence="1">The sequence shown here is derived from an EMBL/GenBank/DDBJ whole genome shotgun (WGS) entry which is preliminary data.</text>
</comment>
<accession>A0A318JAU9</accession>
<dbReference type="OrthoDB" id="7840905at2"/>
<sequence>MSALDLYLKKHYLNKAQFAAACLCTEADIDGLIQAQLLAAPSYVVTDNAKILSAVFGEMDADNTSAGAYFHPANVVWHTLALQLIDQHGRDAAPAILKENFIRDFIAALTDMHHSTWRLDDCFTGDNQTVVSGLMQRAEFSWQHFLLGTFGLCVAHPVSVSAIVRKEILQEKLSHLTENGSKENFTSAEAKELLPIVDAFAEAAMWFSPAEYTRSSRKRLVDDLRPRLLAAIALTAI</sequence>
<protein>
    <submittedName>
        <fullName evidence="1">Uncharacterized protein</fullName>
    </submittedName>
</protein>
<reference evidence="1 2" key="1">
    <citation type="submission" date="2018-05" db="EMBL/GenBank/DDBJ databases">
        <title>Genomic Encyclopedia of Type Strains, Phase IV (KMG-IV): sequencing the most valuable type-strain genomes for metagenomic binning, comparative biology and taxonomic classification.</title>
        <authorList>
            <person name="Goeker M."/>
        </authorList>
    </citation>
    <scope>NUCLEOTIDE SEQUENCE [LARGE SCALE GENOMIC DNA]</scope>
    <source>
        <strain evidence="1 2">DSM 19792</strain>
    </source>
</reference>
<organism evidence="1 2">
    <name type="scientific">Undibacterium pigrum</name>
    <dbReference type="NCBI Taxonomy" id="401470"/>
    <lineage>
        <taxon>Bacteria</taxon>
        <taxon>Pseudomonadati</taxon>
        <taxon>Pseudomonadota</taxon>
        <taxon>Betaproteobacteria</taxon>
        <taxon>Burkholderiales</taxon>
        <taxon>Oxalobacteraceae</taxon>
        <taxon>Undibacterium</taxon>
    </lineage>
</organism>
<dbReference type="AlphaFoldDB" id="A0A318JAU9"/>
<dbReference type="InterPro" id="IPR045694">
    <property type="entry name" value="DUF6058"/>
</dbReference>
<gene>
    <name evidence="1" type="ORF">DFR42_102466</name>
</gene>
<proteinExistence type="predicted"/>
<keyword evidence="2" id="KW-1185">Reference proteome</keyword>
<name>A0A318JAU9_9BURK</name>
<dbReference type="Pfam" id="PF19531">
    <property type="entry name" value="DUF6058"/>
    <property type="match status" value="1"/>
</dbReference>
<evidence type="ECO:0000313" key="2">
    <source>
        <dbReference type="Proteomes" id="UP000247792"/>
    </source>
</evidence>
<evidence type="ECO:0000313" key="1">
    <source>
        <dbReference type="EMBL" id="PXX45238.1"/>
    </source>
</evidence>
<dbReference type="EMBL" id="QJKB01000002">
    <property type="protein sequence ID" value="PXX45238.1"/>
    <property type="molecule type" value="Genomic_DNA"/>
</dbReference>
<dbReference type="RefSeq" id="WP_110254690.1">
    <property type="nucleotide sequence ID" value="NZ_QJKB01000002.1"/>
</dbReference>
<dbReference type="Proteomes" id="UP000247792">
    <property type="component" value="Unassembled WGS sequence"/>
</dbReference>